<dbReference type="PANTHER" id="PTHR45947:SF3">
    <property type="entry name" value="SULFOQUINOVOSYL TRANSFERASE SQD2"/>
    <property type="match status" value="1"/>
</dbReference>
<dbReference type="InterPro" id="IPR028098">
    <property type="entry name" value="Glyco_trans_4-like_N"/>
</dbReference>
<comment type="caution">
    <text evidence="4">The sequence shown here is derived from an EMBL/GenBank/DDBJ whole genome shotgun (WGS) entry which is preliminary data.</text>
</comment>
<name>A0A7Y0AHZ1_9BACT</name>
<dbReference type="InterPro" id="IPR050194">
    <property type="entry name" value="Glycosyltransferase_grp1"/>
</dbReference>
<dbReference type="Pfam" id="PF00534">
    <property type="entry name" value="Glycos_transf_1"/>
    <property type="match status" value="1"/>
</dbReference>
<feature type="domain" description="Glycosyltransferase subfamily 4-like N-terminal" evidence="3">
    <location>
        <begin position="15"/>
        <end position="187"/>
    </location>
</feature>
<dbReference type="Gene3D" id="3.40.50.2000">
    <property type="entry name" value="Glycogen Phosphorylase B"/>
    <property type="match status" value="2"/>
</dbReference>
<dbReference type="InterPro" id="IPR001296">
    <property type="entry name" value="Glyco_trans_1"/>
</dbReference>
<dbReference type="AlphaFoldDB" id="A0A7Y0AHZ1"/>
<accession>A0A7Y0AHZ1</accession>
<reference evidence="4 5" key="1">
    <citation type="submission" date="2020-04" db="EMBL/GenBank/DDBJ databases">
        <title>Hymenobacter polaris sp. nov., isolated from Arctic soil.</title>
        <authorList>
            <person name="Dahal R.H."/>
        </authorList>
    </citation>
    <scope>NUCLEOTIDE SEQUENCE [LARGE SCALE GENOMIC DNA]</scope>
    <source>
        <strain evidence="4 5">RP-2-7</strain>
    </source>
</reference>
<dbReference type="Proteomes" id="UP000559626">
    <property type="component" value="Unassembled WGS sequence"/>
</dbReference>
<protein>
    <submittedName>
        <fullName evidence="4">Glycosyltransferase family 4 protein</fullName>
    </submittedName>
</protein>
<dbReference type="SUPFAM" id="SSF53756">
    <property type="entry name" value="UDP-Glycosyltransferase/glycogen phosphorylase"/>
    <property type="match status" value="1"/>
</dbReference>
<dbReference type="GO" id="GO:0016757">
    <property type="term" value="F:glycosyltransferase activity"/>
    <property type="evidence" value="ECO:0007669"/>
    <property type="project" value="InterPro"/>
</dbReference>
<evidence type="ECO:0000313" key="5">
    <source>
        <dbReference type="Proteomes" id="UP000559626"/>
    </source>
</evidence>
<gene>
    <name evidence="4" type="ORF">HHL22_21160</name>
</gene>
<dbReference type="CDD" id="cd03801">
    <property type="entry name" value="GT4_PimA-like"/>
    <property type="match status" value="1"/>
</dbReference>
<dbReference type="EMBL" id="JABBGH010000003">
    <property type="protein sequence ID" value="NML67718.1"/>
    <property type="molecule type" value="Genomic_DNA"/>
</dbReference>
<evidence type="ECO:0000313" key="4">
    <source>
        <dbReference type="EMBL" id="NML67718.1"/>
    </source>
</evidence>
<proteinExistence type="predicted"/>
<keyword evidence="5" id="KW-1185">Reference proteome</keyword>
<keyword evidence="4" id="KW-0808">Transferase</keyword>
<sequence>MNILLTSTQVPGAASGVRVHYERLAALLRAEGHTVTVVTLADARPVPSRIIGSLRHALGLLPGRLGERLGIELSEIAKIYFAIDRHQAYDVVNAQDVGSGWAARLALRDQVPVVVTGHYNDHPGEEVIKQLRLPEKSLAARFELRWFNFLLSRTQFFLSISEYALRMTRTLLPPATRTTIVHNGVDMAAFAPPKGPRPPAAGPNLRALYPGRPIVLNIGQLEARKNQQYMVRMASELRQLHPGCLTVLVGKGEDEPMLRALIAEHGLEHDVVLLGYHSQVAPLLHAADLYVHTATRENCPYVVIEAMAAGCPALALAAGGSPELLAGTPEASLPQSTPPAALAQQVAELLADPAARRSLQQRQYAYARTRFDTAAMARGTLAFYQQARGLAPPEAPRPTSPRPAHAAHPA</sequence>
<dbReference type="PANTHER" id="PTHR45947">
    <property type="entry name" value="SULFOQUINOVOSYL TRANSFERASE SQD2"/>
    <property type="match status" value="1"/>
</dbReference>
<dbReference type="Pfam" id="PF13439">
    <property type="entry name" value="Glyco_transf_4"/>
    <property type="match status" value="1"/>
</dbReference>
<dbReference type="RefSeq" id="WP_169533369.1">
    <property type="nucleotide sequence ID" value="NZ_JABBGH010000003.1"/>
</dbReference>
<organism evidence="4 5">
    <name type="scientific">Hymenobacter polaris</name>
    <dbReference type="NCBI Taxonomy" id="2682546"/>
    <lineage>
        <taxon>Bacteria</taxon>
        <taxon>Pseudomonadati</taxon>
        <taxon>Bacteroidota</taxon>
        <taxon>Cytophagia</taxon>
        <taxon>Cytophagales</taxon>
        <taxon>Hymenobacteraceae</taxon>
        <taxon>Hymenobacter</taxon>
    </lineage>
</organism>
<evidence type="ECO:0000256" key="1">
    <source>
        <dbReference type="SAM" id="MobiDB-lite"/>
    </source>
</evidence>
<feature type="region of interest" description="Disordered" evidence="1">
    <location>
        <begin position="388"/>
        <end position="410"/>
    </location>
</feature>
<feature type="domain" description="Glycosyl transferase family 1" evidence="2">
    <location>
        <begin position="209"/>
        <end position="363"/>
    </location>
</feature>
<evidence type="ECO:0000259" key="2">
    <source>
        <dbReference type="Pfam" id="PF00534"/>
    </source>
</evidence>
<evidence type="ECO:0000259" key="3">
    <source>
        <dbReference type="Pfam" id="PF13439"/>
    </source>
</evidence>